<protein>
    <submittedName>
        <fullName evidence="3">FCSK-like protein</fullName>
    </submittedName>
</protein>
<name>A0ABY7EU65_MYAAR</name>
<sequence length="261" mass="29114">MTPKVKWTAVVITCPRKEWSLILQRELEFRQTKGYIDKDVFLLAVEDPKQDVGSGGATINALLTVLTTDILKDARILILHNGQGYAYDSCGRPFTSLPVKMCGLDHEGIVSMVDLTVKLITEKIGVHSGAGVWVSSLDMILSLHNNEGRTISQAERSEDRCYKSVMELDGAKYTASFWEKSKQLAEQEAAIVGLTVLGEEDGRKTDVTSPNDDVAKAWSRHFQSSDIDVTYSHKDMTKRMTLFDSSNGVYIDNDSFKVDRK</sequence>
<keyword evidence="1" id="KW-0808">Transferase</keyword>
<dbReference type="Gene3D" id="3.30.160.20">
    <property type="match status" value="1"/>
</dbReference>
<accession>A0ABY7EU65</accession>
<keyword evidence="2" id="KW-0418">Kinase</keyword>
<evidence type="ECO:0000313" key="3">
    <source>
        <dbReference type="EMBL" id="WAR12477.1"/>
    </source>
</evidence>
<evidence type="ECO:0000256" key="1">
    <source>
        <dbReference type="ARBA" id="ARBA00022679"/>
    </source>
</evidence>
<keyword evidence="4" id="KW-1185">Reference proteome</keyword>
<dbReference type="SUPFAM" id="SSF54768">
    <property type="entry name" value="dsRNA-binding domain-like"/>
    <property type="match status" value="1"/>
</dbReference>
<dbReference type="PANTHER" id="PTHR32463">
    <property type="entry name" value="L-FUCOSE KINASE"/>
    <property type="match status" value="1"/>
</dbReference>
<dbReference type="PANTHER" id="PTHR32463:SF0">
    <property type="entry name" value="L-FUCOSE KINASE"/>
    <property type="match status" value="1"/>
</dbReference>
<dbReference type="InterPro" id="IPR052203">
    <property type="entry name" value="GHMP_Kinase-Related"/>
</dbReference>
<dbReference type="EMBL" id="CP111019">
    <property type="protein sequence ID" value="WAR12477.1"/>
    <property type="molecule type" value="Genomic_DNA"/>
</dbReference>
<evidence type="ECO:0000256" key="2">
    <source>
        <dbReference type="ARBA" id="ARBA00022777"/>
    </source>
</evidence>
<organism evidence="3 4">
    <name type="scientific">Mya arenaria</name>
    <name type="common">Soft-shell clam</name>
    <dbReference type="NCBI Taxonomy" id="6604"/>
    <lineage>
        <taxon>Eukaryota</taxon>
        <taxon>Metazoa</taxon>
        <taxon>Spiralia</taxon>
        <taxon>Lophotrochozoa</taxon>
        <taxon>Mollusca</taxon>
        <taxon>Bivalvia</taxon>
        <taxon>Autobranchia</taxon>
        <taxon>Heteroconchia</taxon>
        <taxon>Euheterodonta</taxon>
        <taxon>Imparidentia</taxon>
        <taxon>Neoheterodontei</taxon>
        <taxon>Myida</taxon>
        <taxon>Myoidea</taxon>
        <taxon>Myidae</taxon>
        <taxon>Mya</taxon>
    </lineage>
</organism>
<dbReference type="Proteomes" id="UP001164746">
    <property type="component" value="Chromosome 8"/>
</dbReference>
<evidence type="ECO:0000313" key="4">
    <source>
        <dbReference type="Proteomes" id="UP001164746"/>
    </source>
</evidence>
<proteinExistence type="predicted"/>
<reference evidence="3" key="1">
    <citation type="submission" date="2022-11" db="EMBL/GenBank/DDBJ databases">
        <title>Centuries of genome instability and evolution in soft-shell clam transmissible cancer (bioRxiv).</title>
        <authorList>
            <person name="Hart S.F.M."/>
            <person name="Yonemitsu M.A."/>
            <person name="Giersch R.M."/>
            <person name="Beal B.F."/>
            <person name="Arriagada G."/>
            <person name="Davis B.W."/>
            <person name="Ostrander E.A."/>
            <person name="Goff S.P."/>
            <person name="Metzger M.J."/>
        </authorList>
    </citation>
    <scope>NUCLEOTIDE SEQUENCE</scope>
    <source>
        <strain evidence="3">MELC-2E11</strain>
        <tissue evidence="3">Siphon/mantle</tissue>
    </source>
</reference>
<gene>
    <name evidence="3" type="ORF">MAR_026657</name>
</gene>